<dbReference type="RefSeq" id="WP_184248942.1">
    <property type="nucleotide sequence ID" value="NZ_BAAACU010000005.1"/>
</dbReference>
<keyword evidence="5" id="KW-1185">Reference proteome</keyword>
<dbReference type="PROSITE" id="PS51462">
    <property type="entry name" value="NUDIX"/>
    <property type="match status" value="1"/>
</dbReference>
<dbReference type="PROSITE" id="PS00893">
    <property type="entry name" value="NUDIX_BOX"/>
    <property type="match status" value="1"/>
</dbReference>
<dbReference type="Gene3D" id="3.90.79.10">
    <property type="entry name" value="Nucleoside Triphosphate Pyrophosphohydrolase"/>
    <property type="match status" value="1"/>
</dbReference>
<sequence>MRDRGSVIIIENGKVALIRRIRDGSVYYVFPGGIEKGETPKEGAKREAFEELGVEVRINECIATVEFNGTQYFFLSDIINGTFGSGHGEEYADKKRNRGTYWPMWVDIKRLSSIDVKPREIALKVQSLFKSPFKNSNL</sequence>
<evidence type="ECO:0000259" key="3">
    <source>
        <dbReference type="PROSITE" id="PS51462"/>
    </source>
</evidence>
<organism evidence="4 5">
    <name type="scientific">Gracilibacillus halotolerans</name>
    <dbReference type="NCBI Taxonomy" id="74386"/>
    <lineage>
        <taxon>Bacteria</taxon>
        <taxon>Bacillati</taxon>
        <taxon>Bacillota</taxon>
        <taxon>Bacilli</taxon>
        <taxon>Bacillales</taxon>
        <taxon>Bacillaceae</taxon>
        <taxon>Gracilibacillus</taxon>
    </lineage>
</organism>
<accession>A0A841RPK4</accession>
<dbReference type="SUPFAM" id="SSF55811">
    <property type="entry name" value="Nudix"/>
    <property type="match status" value="1"/>
</dbReference>
<evidence type="ECO:0000313" key="5">
    <source>
        <dbReference type="Proteomes" id="UP000572212"/>
    </source>
</evidence>
<protein>
    <submittedName>
        <fullName evidence="4">8-oxo-dGTP pyrophosphatase MutT (NUDIX family)</fullName>
    </submittedName>
</protein>
<reference evidence="4 5" key="1">
    <citation type="submission" date="2020-08" db="EMBL/GenBank/DDBJ databases">
        <title>Genomic Encyclopedia of Type Strains, Phase IV (KMG-IV): sequencing the most valuable type-strain genomes for metagenomic binning, comparative biology and taxonomic classification.</title>
        <authorList>
            <person name="Goeker M."/>
        </authorList>
    </citation>
    <scope>NUCLEOTIDE SEQUENCE [LARGE SCALE GENOMIC DNA]</scope>
    <source>
        <strain evidence="4 5">DSM 11805</strain>
    </source>
</reference>
<dbReference type="InterPro" id="IPR020084">
    <property type="entry name" value="NUDIX_hydrolase_CS"/>
</dbReference>
<name>A0A841RPK4_9BACI</name>
<feature type="domain" description="Nudix hydrolase" evidence="3">
    <location>
        <begin position="1"/>
        <end position="129"/>
    </location>
</feature>
<dbReference type="Pfam" id="PF00293">
    <property type="entry name" value="NUDIX"/>
    <property type="match status" value="1"/>
</dbReference>
<dbReference type="PANTHER" id="PTHR43046">
    <property type="entry name" value="GDP-MANNOSE MANNOSYL HYDROLASE"/>
    <property type="match status" value="1"/>
</dbReference>
<dbReference type="PANTHER" id="PTHR43046:SF14">
    <property type="entry name" value="MUTT_NUDIX FAMILY PROTEIN"/>
    <property type="match status" value="1"/>
</dbReference>
<dbReference type="GO" id="GO:0016787">
    <property type="term" value="F:hydrolase activity"/>
    <property type="evidence" value="ECO:0007669"/>
    <property type="project" value="UniProtKB-KW"/>
</dbReference>
<keyword evidence="2" id="KW-0378">Hydrolase</keyword>
<evidence type="ECO:0000256" key="2">
    <source>
        <dbReference type="ARBA" id="ARBA00022801"/>
    </source>
</evidence>
<comment type="cofactor">
    <cofactor evidence="1">
        <name>Mg(2+)</name>
        <dbReference type="ChEBI" id="CHEBI:18420"/>
    </cofactor>
</comment>
<dbReference type="InterPro" id="IPR000086">
    <property type="entry name" value="NUDIX_hydrolase_dom"/>
</dbReference>
<dbReference type="AlphaFoldDB" id="A0A841RPK4"/>
<dbReference type="CDD" id="cd04669">
    <property type="entry name" value="NUDIX_Hydrolase"/>
    <property type="match status" value="1"/>
</dbReference>
<gene>
    <name evidence="4" type="ORF">GGQ92_002365</name>
</gene>
<dbReference type="EMBL" id="JACHON010000013">
    <property type="protein sequence ID" value="MBB6513553.1"/>
    <property type="molecule type" value="Genomic_DNA"/>
</dbReference>
<proteinExistence type="predicted"/>
<dbReference type="InterPro" id="IPR015797">
    <property type="entry name" value="NUDIX_hydrolase-like_dom_sf"/>
</dbReference>
<comment type="caution">
    <text evidence="4">The sequence shown here is derived from an EMBL/GenBank/DDBJ whole genome shotgun (WGS) entry which is preliminary data.</text>
</comment>
<evidence type="ECO:0000256" key="1">
    <source>
        <dbReference type="ARBA" id="ARBA00001946"/>
    </source>
</evidence>
<dbReference type="Proteomes" id="UP000572212">
    <property type="component" value="Unassembled WGS sequence"/>
</dbReference>
<evidence type="ECO:0000313" key="4">
    <source>
        <dbReference type="EMBL" id="MBB6513553.1"/>
    </source>
</evidence>